<proteinExistence type="predicted"/>
<dbReference type="RefSeq" id="XP_043136051.1">
    <property type="nucleotide sequence ID" value="XM_043278254.1"/>
</dbReference>
<gene>
    <name evidence="3" type="ORF">ACHE_40093S</name>
</gene>
<dbReference type="KEGG" id="ache:ACHE_40093S"/>
<organism evidence="3 4">
    <name type="scientific">Aspergillus chevalieri</name>
    <name type="common">Eurotium chevalieri</name>
    <dbReference type="NCBI Taxonomy" id="182096"/>
    <lineage>
        <taxon>Eukaryota</taxon>
        <taxon>Fungi</taxon>
        <taxon>Dikarya</taxon>
        <taxon>Ascomycota</taxon>
        <taxon>Pezizomycotina</taxon>
        <taxon>Eurotiomycetes</taxon>
        <taxon>Eurotiomycetidae</taxon>
        <taxon>Eurotiales</taxon>
        <taxon>Aspergillaceae</taxon>
        <taxon>Aspergillus</taxon>
        <taxon>Aspergillus subgen. Aspergillus</taxon>
    </lineage>
</organism>
<sequence length="189" mass="20884">MAWPADQSSWNQGNIYFGYHSADPSPSVPLPQLPGLSWELPADGVHPWGCYPPDCVSCRVMSASVPSPRVVASGPNPDRSDHSDPTGTISTSHQPSVEGSVHQEPKSQSQTKKKNTRQTPDHLSGAPLQCKWEGCRYSGYFNREHELIRHLRKIHIAPLAHPCPVENCTKVCNRGDNLLQHMKNRHGLG</sequence>
<feature type="region of interest" description="Disordered" evidence="1">
    <location>
        <begin position="68"/>
        <end position="125"/>
    </location>
</feature>
<reference evidence="3" key="2">
    <citation type="submission" date="2021-02" db="EMBL/GenBank/DDBJ databases">
        <title>Aspergillus chevalieri M1 genome sequence.</title>
        <authorList>
            <person name="Kadooka C."/>
            <person name="Mori K."/>
            <person name="Futagami T."/>
        </authorList>
    </citation>
    <scope>NUCLEOTIDE SEQUENCE</scope>
    <source>
        <strain evidence="3">M1</strain>
    </source>
</reference>
<evidence type="ECO:0000313" key="3">
    <source>
        <dbReference type="EMBL" id="BCR87529.1"/>
    </source>
</evidence>
<evidence type="ECO:0000259" key="2">
    <source>
        <dbReference type="PROSITE" id="PS00028"/>
    </source>
</evidence>
<dbReference type="AlphaFoldDB" id="A0A7R7ZNC1"/>
<evidence type="ECO:0000256" key="1">
    <source>
        <dbReference type="SAM" id="MobiDB-lite"/>
    </source>
</evidence>
<protein>
    <recommendedName>
        <fullName evidence="2">C2H2-type domain-containing protein</fullName>
    </recommendedName>
</protein>
<keyword evidence="4" id="KW-1185">Reference proteome</keyword>
<evidence type="ECO:0000313" key="4">
    <source>
        <dbReference type="Proteomes" id="UP000637239"/>
    </source>
</evidence>
<feature type="domain" description="C2H2-type" evidence="2">
    <location>
        <begin position="163"/>
        <end position="186"/>
    </location>
</feature>
<name>A0A7R7ZNC1_ASPCH</name>
<dbReference type="GeneID" id="66981888"/>
<accession>A0A7R7ZNC1</accession>
<dbReference type="SMART" id="SM00355">
    <property type="entry name" value="ZnF_C2H2"/>
    <property type="match status" value="2"/>
</dbReference>
<dbReference type="Proteomes" id="UP000637239">
    <property type="component" value="Chromosome 4"/>
</dbReference>
<dbReference type="EMBL" id="AP024419">
    <property type="protein sequence ID" value="BCR87529.1"/>
    <property type="molecule type" value="Genomic_DNA"/>
</dbReference>
<dbReference type="Gene3D" id="3.30.160.60">
    <property type="entry name" value="Classic Zinc Finger"/>
    <property type="match status" value="1"/>
</dbReference>
<feature type="compositionally biased region" description="Polar residues" evidence="1">
    <location>
        <begin position="85"/>
        <end position="97"/>
    </location>
</feature>
<reference evidence="3" key="1">
    <citation type="submission" date="2021-01" db="EMBL/GenBank/DDBJ databases">
        <authorList>
            <consortium name="Aspergillus chevalieri M1 genome sequencing consortium"/>
            <person name="Kazuki M."/>
            <person name="Futagami T."/>
        </authorList>
    </citation>
    <scope>NUCLEOTIDE SEQUENCE</scope>
    <source>
        <strain evidence="3">M1</strain>
    </source>
</reference>
<dbReference type="InterPro" id="IPR013087">
    <property type="entry name" value="Znf_C2H2_type"/>
</dbReference>
<dbReference type="PROSITE" id="PS00028">
    <property type="entry name" value="ZINC_FINGER_C2H2_1"/>
    <property type="match status" value="1"/>
</dbReference>